<dbReference type="AlphaFoldDB" id="A0A2G5SSU3"/>
<dbReference type="STRING" id="1611254.A0A2G5SSU3"/>
<evidence type="ECO:0000259" key="5">
    <source>
        <dbReference type="SMART" id="SM00045"/>
    </source>
</evidence>
<dbReference type="InterPro" id="IPR000756">
    <property type="entry name" value="Diacylglycerol_kin_accessory"/>
</dbReference>
<dbReference type="Proteomes" id="UP000230233">
    <property type="component" value="Chromosome X"/>
</dbReference>
<accession>A0A2G5SSU3</accession>
<keyword evidence="3" id="KW-0418">Kinase</keyword>
<name>A0A2G5SSU3_9PELO</name>
<dbReference type="SMART" id="SM00045">
    <property type="entry name" value="DAGKa"/>
    <property type="match status" value="1"/>
</dbReference>
<dbReference type="InterPro" id="IPR037607">
    <property type="entry name" value="DGK"/>
</dbReference>
<dbReference type="FunFam" id="2.60.200.40:FF:000019">
    <property type="entry name" value="Diacylglycerol kinase"/>
    <property type="match status" value="1"/>
</dbReference>
<dbReference type="GO" id="GO:0007200">
    <property type="term" value="P:phospholipase C-activating G protein-coupled receptor signaling pathway"/>
    <property type="evidence" value="ECO:0007669"/>
    <property type="project" value="InterPro"/>
</dbReference>
<dbReference type="PANTHER" id="PTHR11255">
    <property type="entry name" value="DIACYLGLYCEROL KINASE"/>
    <property type="match status" value="1"/>
</dbReference>
<comment type="caution">
    <text evidence="6">The sequence shown here is derived from an EMBL/GenBank/DDBJ whole genome shotgun (WGS) entry which is preliminary data.</text>
</comment>
<keyword evidence="2" id="KW-0547">Nucleotide-binding</keyword>
<dbReference type="Gene3D" id="2.60.200.40">
    <property type="match status" value="1"/>
</dbReference>
<dbReference type="OrthoDB" id="242257at2759"/>
<evidence type="ECO:0000313" key="7">
    <source>
        <dbReference type="Proteomes" id="UP000230233"/>
    </source>
</evidence>
<protein>
    <recommendedName>
        <fullName evidence="5">Diacylglycerol kinase accessory domain-containing protein</fullName>
    </recommendedName>
</protein>
<dbReference type="GO" id="GO:0016020">
    <property type="term" value="C:membrane"/>
    <property type="evidence" value="ECO:0007669"/>
    <property type="project" value="TreeGrafter"/>
</dbReference>
<keyword evidence="1" id="KW-0808">Transferase</keyword>
<reference evidence="7" key="1">
    <citation type="submission" date="2017-10" db="EMBL/GenBank/DDBJ databases">
        <title>Rapid genome shrinkage in a self-fertile nematode reveals novel sperm competition proteins.</title>
        <authorList>
            <person name="Yin D."/>
            <person name="Schwarz E.M."/>
            <person name="Thomas C.G."/>
            <person name="Felde R.L."/>
            <person name="Korf I.F."/>
            <person name="Cutter A.D."/>
            <person name="Schartner C.M."/>
            <person name="Ralston E.J."/>
            <person name="Meyer B.J."/>
            <person name="Haag E.S."/>
        </authorList>
    </citation>
    <scope>NUCLEOTIDE SEQUENCE [LARGE SCALE GENOMIC DNA]</scope>
    <source>
        <strain evidence="7">JU1422</strain>
    </source>
</reference>
<evidence type="ECO:0000256" key="4">
    <source>
        <dbReference type="ARBA" id="ARBA00022840"/>
    </source>
</evidence>
<dbReference type="EMBL" id="PDUG01000006">
    <property type="protein sequence ID" value="PIC18100.1"/>
    <property type="molecule type" value="Genomic_DNA"/>
</dbReference>
<evidence type="ECO:0000256" key="3">
    <source>
        <dbReference type="ARBA" id="ARBA00022777"/>
    </source>
</evidence>
<evidence type="ECO:0000256" key="2">
    <source>
        <dbReference type="ARBA" id="ARBA00022741"/>
    </source>
</evidence>
<feature type="domain" description="Diacylglycerol kinase accessory" evidence="5">
    <location>
        <begin position="1"/>
        <end position="154"/>
    </location>
</feature>
<dbReference type="PANTHER" id="PTHR11255:SF118">
    <property type="entry name" value="DIACYLGLYCEROL KINASE EPSILON"/>
    <property type="match status" value="1"/>
</dbReference>
<evidence type="ECO:0000256" key="1">
    <source>
        <dbReference type="ARBA" id="ARBA00022679"/>
    </source>
</evidence>
<evidence type="ECO:0000313" key="6">
    <source>
        <dbReference type="EMBL" id="PIC18100.1"/>
    </source>
</evidence>
<sequence>MTNYVSVGVDACVTLGMQNTRESIPRAMSSRLLNKFLFFTFGTKDVFERVCKGLNERIELYLDDVHVNLPDIEGLIFLNIPYWGAGVKPWATYNDSHRQDCDDETIEVFAVTSSFHIAQMQIGLASPLCIGQAKHAKLVFKGNHSFPMQSDGEAWVNSAGTVEISHKCKTAMLRKAEKQRSGCGMFF</sequence>
<dbReference type="GO" id="GO:0005524">
    <property type="term" value="F:ATP binding"/>
    <property type="evidence" value="ECO:0007669"/>
    <property type="project" value="UniProtKB-KW"/>
</dbReference>
<proteinExistence type="predicted"/>
<dbReference type="SUPFAM" id="SSF111331">
    <property type="entry name" value="NAD kinase/diacylglycerol kinase-like"/>
    <property type="match status" value="1"/>
</dbReference>
<keyword evidence="4" id="KW-0067">ATP-binding</keyword>
<dbReference type="InterPro" id="IPR016064">
    <property type="entry name" value="NAD/diacylglycerol_kinase_sf"/>
</dbReference>
<organism evidence="6 7">
    <name type="scientific">Caenorhabditis nigoni</name>
    <dbReference type="NCBI Taxonomy" id="1611254"/>
    <lineage>
        <taxon>Eukaryota</taxon>
        <taxon>Metazoa</taxon>
        <taxon>Ecdysozoa</taxon>
        <taxon>Nematoda</taxon>
        <taxon>Chromadorea</taxon>
        <taxon>Rhabditida</taxon>
        <taxon>Rhabditina</taxon>
        <taxon>Rhabditomorpha</taxon>
        <taxon>Rhabditoidea</taxon>
        <taxon>Rhabditidae</taxon>
        <taxon>Peloderinae</taxon>
        <taxon>Caenorhabditis</taxon>
    </lineage>
</organism>
<dbReference type="GO" id="GO:0004143">
    <property type="term" value="F:ATP-dependent diacylglycerol kinase activity"/>
    <property type="evidence" value="ECO:0007669"/>
    <property type="project" value="InterPro"/>
</dbReference>
<gene>
    <name evidence="6" type="primary">Cni-dgk-2</name>
    <name evidence="6" type="synonym">Cnig_chr_X.g24116</name>
    <name evidence="6" type="ORF">B9Z55_024116</name>
</gene>
<keyword evidence="7" id="KW-1185">Reference proteome</keyword>
<dbReference type="Pfam" id="PF00609">
    <property type="entry name" value="DAGK_acc"/>
    <property type="match status" value="1"/>
</dbReference>